<dbReference type="InterPro" id="IPR025234">
    <property type="entry name" value="YjzH-like"/>
</dbReference>
<dbReference type="Pfam" id="PF13783">
    <property type="entry name" value="DUF4177"/>
    <property type="match status" value="1"/>
</dbReference>
<dbReference type="Proteomes" id="UP000241788">
    <property type="component" value="Unassembled WGS sequence"/>
</dbReference>
<protein>
    <recommendedName>
        <fullName evidence="3">DUF4177 domain-containing protein</fullName>
    </recommendedName>
</protein>
<reference evidence="2" key="1">
    <citation type="submission" date="2017-01" db="EMBL/GenBank/DDBJ databases">
        <authorList>
            <person name="Varghese N."/>
            <person name="Submissions S."/>
        </authorList>
    </citation>
    <scope>NUCLEOTIDE SEQUENCE [LARGE SCALE GENOMIC DNA]</scope>
    <source>
        <strain evidence="2">UM1</strain>
    </source>
</reference>
<dbReference type="STRING" id="1604334.SAMN05421546_0633"/>
<keyword evidence="2" id="KW-1185">Reference proteome</keyword>
<evidence type="ECO:0000313" key="1">
    <source>
        <dbReference type="EMBL" id="SIQ04228.1"/>
    </source>
</evidence>
<name>A0A1N6PIN1_9GAMM</name>
<evidence type="ECO:0008006" key="3">
    <source>
        <dbReference type="Google" id="ProtNLM"/>
    </source>
</evidence>
<gene>
    <name evidence="1" type="ORF">SAMN05421546_0633</name>
</gene>
<proteinExistence type="predicted"/>
<dbReference type="AlphaFoldDB" id="A0A1N6PIN1"/>
<evidence type="ECO:0000313" key="2">
    <source>
        <dbReference type="Proteomes" id="UP000241788"/>
    </source>
</evidence>
<sequence length="59" mass="6767">MKNTWEYKVIDITPQITGNPGQKVEETLNQLGKDGWELVAALRCSLMEPTRLYMKRSIA</sequence>
<dbReference type="OrthoDB" id="9799495at2"/>
<accession>A0A1N6PIN1</accession>
<dbReference type="RefSeq" id="WP_076585138.1">
    <property type="nucleotide sequence ID" value="NZ_FTLW01000001.1"/>
</dbReference>
<dbReference type="EMBL" id="FTLW01000001">
    <property type="protein sequence ID" value="SIQ04228.1"/>
    <property type="molecule type" value="Genomic_DNA"/>
</dbReference>
<organism evidence="1 2">
    <name type="scientific">Solilutibacter tolerans</name>
    <dbReference type="NCBI Taxonomy" id="1604334"/>
    <lineage>
        <taxon>Bacteria</taxon>
        <taxon>Pseudomonadati</taxon>
        <taxon>Pseudomonadota</taxon>
        <taxon>Gammaproteobacteria</taxon>
        <taxon>Lysobacterales</taxon>
        <taxon>Lysobacteraceae</taxon>
        <taxon>Solilutibacter</taxon>
    </lineage>
</organism>